<organism evidence="1">
    <name type="scientific">uncultured Chloroflexia bacterium</name>
    <dbReference type="NCBI Taxonomy" id="1672391"/>
    <lineage>
        <taxon>Bacteria</taxon>
        <taxon>Bacillati</taxon>
        <taxon>Chloroflexota</taxon>
        <taxon>Chloroflexia</taxon>
        <taxon>environmental samples</taxon>
    </lineage>
</organism>
<protein>
    <submittedName>
        <fullName evidence="1">Uncharacterized protein</fullName>
    </submittedName>
</protein>
<feature type="non-terminal residue" evidence="1">
    <location>
        <position position="21"/>
    </location>
</feature>
<evidence type="ECO:0000313" key="1">
    <source>
        <dbReference type="EMBL" id="CAA9298158.1"/>
    </source>
</evidence>
<name>A0A6J4K979_9CHLR</name>
<dbReference type="EMBL" id="CADCTR010001484">
    <property type="protein sequence ID" value="CAA9298158.1"/>
    <property type="molecule type" value="Genomic_DNA"/>
</dbReference>
<sequence length="21" mass="2439">MDGVHLTCFFLPFSLGRHFLT</sequence>
<accession>A0A6J4K979</accession>
<dbReference type="AlphaFoldDB" id="A0A6J4K979"/>
<reference evidence="1" key="1">
    <citation type="submission" date="2020-02" db="EMBL/GenBank/DDBJ databases">
        <authorList>
            <person name="Meier V. D."/>
        </authorList>
    </citation>
    <scope>NUCLEOTIDE SEQUENCE</scope>
    <source>
        <strain evidence="1">AVDCRST_MAG93</strain>
    </source>
</reference>
<gene>
    <name evidence="1" type="ORF">AVDCRST_MAG93-4412</name>
</gene>
<proteinExistence type="predicted"/>